<dbReference type="PANTHER" id="PTHR30055:SF234">
    <property type="entry name" value="HTH-TYPE TRANSCRIPTIONAL REGULATOR BETI"/>
    <property type="match status" value="1"/>
</dbReference>
<accession>A0ABV6QDN0</accession>
<keyword evidence="1" id="KW-0805">Transcription regulation</keyword>
<dbReference type="InterPro" id="IPR009057">
    <property type="entry name" value="Homeodomain-like_sf"/>
</dbReference>
<dbReference type="InterPro" id="IPR050109">
    <property type="entry name" value="HTH-type_TetR-like_transc_reg"/>
</dbReference>
<gene>
    <name evidence="6" type="ORF">ACFFGN_01640</name>
</gene>
<feature type="DNA-binding region" description="H-T-H motif" evidence="4">
    <location>
        <begin position="27"/>
        <end position="46"/>
    </location>
</feature>
<keyword evidence="3" id="KW-0804">Transcription</keyword>
<dbReference type="PROSITE" id="PS50977">
    <property type="entry name" value="HTH_TETR_2"/>
    <property type="match status" value="1"/>
</dbReference>
<evidence type="ECO:0000259" key="5">
    <source>
        <dbReference type="PROSITE" id="PS50977"/>
    </source>
</evidence>
<sequence>MKSGETRERIQATALELFLAQGVEQTSLQQIADRLGFTKPALYYHFKSRDDLVGSLFLPFLDELDAYATELEARVPMDPRELLNSYFDELHRHRGLLQLVIQDFGVLTRYQLAQRFIDWRLRVTTLLASSKPDLRERARLMVAIGGLSDCAVMFGDDDPAELRAAAVDAACAALGLPPVSR</sequence>
<dbReference type="Proteomes" id="UP001589890">
    <property type="component" value="Unassembled WGS sequence"/>
</dbReference>
<dbReference type="InterPro" id="IPR001647">
    <property type="entry name" value="HTH_TetR"/>
</dbReference>
<organism evidence="6 7">
    <name type="scientific">Kribbella deserti</name>
    <dbReference type="NCBI Taxonomy" id="1926257"/>
    <lineage>
        <taxon>Bacteria</taxon>
        <taxon>Bacillati</taxon>
        <taxon>Actinomycetota</taxon>
        <taxon>Actinomycetes</taxon>
        <taxon>Propionibacteriales</taxon>
        <taxon>Kribbellaceae</taxon>
        <taxon>Kribbella</taxon>
    </lineage>
</organism>
<evidence type="ECO:0000313" key="6">
    <source>
        <dbReference type="EMBL" id="MFC0622745.1"/>
    </source>
</evidence>
<evidence type="ECO:0000256" key="2">
    <source>
        <dbReference type="ARBA" id="ARBA00023125"/>
    </source>
</evidence>
<dbReference type="EMBL" id="JBHLTC010000001">
    <property type="protein sequence ID" value="MFC0622745.1"/>
    <property type="molecule type" value="Genomic_DNA"/>
</dbReference>
<dbReference type="Gene3D" id="1.10.357.10">
    <property type="entry name" value="Tetracycline Repressor, domain 2"/>
    <property type="match status" value="1"/>
</dbReference>
<dbReference type="SUPFAM" id="SSF46689">
    <property type="entry name" value="Homeodomain-like"/>
    <property type="match status" value="1"/>
</dbReference>
<dbReference type="RefSeq" id="WP_380043422.1">
    <property type="nucleotide sequence ID" value="NZ_JBHLTC010000001.1"/>
</dbReference>
<proteinExistence type="predicted"/>
<evidence type="ECO:0000256" key="4">
    <source>
        <dbReference type="PROSITE-ProRule" id="PRU00335"/>
    </source>
</evidence>
<comment type="caution">
    <text evidence="6">The sequence shown here is derived from an EMBL/GenBank/DDBJ whole genome shotgun (WGS) entry which is preliminary data.</text>
</comment>
<name>A0ABV6QDN0_9ACTN</name>
<keyword evidence="7" id="KW-1185">Reference proteome</keyword>
<feature type="domain" description="HTH tetR-type" evidence="5">
    <location>
        <begin position="4"/>
        <end position="64"/>
    </location>
</feature>
<dbReference type="Pfam" id="PF00440">
    <property type="entry name" value="TetR_N"/>
    <property type="match status" value="1"/>
</dbReference>
<keyword evidence="2 4" id="KW-0238">DNA-binding</keyword>
<dbReference type="PRINTS" id="PR00455">
    <property type="entry name" value="HTHTETR"/>
</dbReference>
<evidence type="ECO:0000256" key="3">
    <source>
        <dbReference type="ARBA" id="ARBA00023163"/>
    </source>
</evidence>
<evidence type="ECO:0000256" key="1">
    <source>
        <dbReference type="ARBA" id="ARBA00023015"/>
    </source>
</evidence>
<evidence type="ECO:0000313" key="7">
    <source>
        <dbReference type="Proteomes" id="UP001589890"/>
    </source>
</evidence>
<dbReference type="PANTHER" id="PTHR30055">
    <property type="entry name" value="HTH-TYPE TRANSCRIPTIONAL REGULATOR RUTR"/>
    <property type="match status" value="1"/>
</dbReference>
<reference evidence="6 7" key="1">
    <citation type="submission" date="2024-09" db="EMBL/GenBank/DDBJ databases">
        <authorList>
            <person name="Sun Q."/>
            <person name="Mori K."/>
        </authorList>
    </citation>
    <scope>NUCLEOTIDE SEQUENCE [LARGE SCALE GENOMIC DNA]</scope>
    <source>
        <strain evidence="6 7">CGMCC 1.15906</strain>
    </source>
</reference>
<protein>
    <submittedName>
        <fullName evidence="6">TetR/AcrR family transcriptional regulator</fullName>
    </submittedName>
</protein>